<evidence type="ECO:0000313" key="1">
    <source>
        <dbReference type="EMBL" id="CAK9117776.1"/>
    </source>
</evidence>
<comment type="caution">
    <text evidence="1">The sequence shown here is derived from an EMBL/GenBank/DDBJ whole genome shotgun (WGS) entry which is preliminary data.</text>
</comment>
<accession>A0ABP0SZA2</accession>
<dbReference type="EMBL" id="CAXAMN010028805">
    <property type="protein sequence ID" value="CAK9117776.1"/>
    <property type="molecule type" value="Genomic_DNA"/>
</dbReference>
<keyword evidence="2" id="KW-1185">Reference proteome</keyword>
<sequence length="110" mass="11835">MLDADETSELCDDAASSCLSNVPFKPSSICLYKTSFVCLQMLHEDAAGRSSFVIFVYSPQGFCSMLHEDAASIQPGLSSSRCMKMLQGGAVCHVCLQSAGDFAQCCMKML</sequence>
<protein>
    <submittedName>
        <fullName evidence="1">Uncharacterized protein</fullName>
    </submittedName>
</protein>
<evidence type="ECO:0000313" key="2">
    <source>
        <dbReference type="Proteomes" id="UP001642484"/>
    </source>
</evidence>
<proteinExistence type="predicted"/>
<gene>
    <name evidence="1" type="ORF">CCMP2556_LOCUS55031</name>
</gene>
<dbReference type="Proteomes" id="UP001642484">
    <property type="component" value="Unassembled WGS sequence"/>
</dbReference>
<reference evidence="1 2" key="1">
    <citation type="submission" date="2024-02" db="EMBL/GenBank/DDBJ databases">
        <authorList>
            <person name="Chen Y."/>
            <person name="Shah S."/>
            <person name="Dougan E. K."/>
            <person name="Thang M."/>
            <person name="Chan C."/>
        </authorList>
    </citation>
    <scope>NUCLEOTIDE SEQUENCE [LARGE SCALE GENOMIC DNA]</scope>
</reference>
<organism evidence="1 2">
    <name type="scientific">Durusdinium trenchii</name>
    <dbReference type="NCBI Taxonomy" id="1381693"/>
    <lineage>
        <taxon>Eukaryota</taxon>
        <taxon>Sar</taxon>
        <taxon>Alveolata</taxon>
        <taxon>Dinophyceae</taxon>
        <taxon>Suessiales</taxon>
        <taxon>Symbiodiniaceae</taxon>
        <taxon>Durusdinium</taxon>
    </lineage>
</organism>
<name>A0ABP0SZA2_9DINO</name>